<evidence type="ECO:0000313" key="2">
    <source>
        <dbReference type="Proteomes" id="UP000193944"/>
    </source>
</evidence>
<dbReference type="OrthoDB" id="10335756at2759"/>
<dbReference type="AlphaFoldDB" id="A0A1Y1W8D9"/>
<proteinExistence type="predicted"/>
<dbReference type="EMBL" id="MCFG01000416">
    <property type="protein sequence ID" value="ORX69810.1"/>
    <property type="molecule type" value="Genomic_DNA"/>
</dbReference>
<protein>
    <submittedName>
        <fullName evidence="1">Uncharacterized protein</fullName>
    </submittedName>
</protein>
<reference evidence="1 2" key="1">
    <citation type="submission" date="2016-08" db="EMBL/GenBank/DDBJ databases">
        <title>A Parts List for Fungal Cellulosomes Revealed by Comparative Genomics.</title>
        <authorList>
            <consortium name="DOE Joint Genome Institute"/>
            <person name="Haitjema C.H."/>
            <person name="Gilmore S.P."/>
            <person name="Henske J.K."/>
            <person name="Solomon K.V."/>
            <person name="De Groot R."/>
            <person name="Kuo A."/>
            <person name="Mondo S.J."/>
            <person name="Salamov A.A."/>
            <person name="Labutti K."/>
            <person name="Zhao Z."/>
            <person name="Chiniquy J."/>
            <person name="Barry K."/>
            <person name="Brewer H.M."/>
            <person name="Purvine S.O."/>
            <person name="Wright A.T."/>
            <person name="Boxma B."/>
            <person name="Van Alen T."/>
            <person name="Hackstein J.H."/>
            <person name="Baker S.E."/>
            <person name="Grigoriev I.V."/>
            <person name="O'Malley M.A."/>
        </authorList>
    </citation>
    <scope>NUCLEOTIDE SEQUENCE [LARGE SCALE GENOMIC DNA]</scope>
    <source>
        <strain evidence="1 2">S4</strain>
    </source>
</reference>
<dbReference type="Proteomes" id="UP000193944">
    <property type="component" value="Unassembled WGS sequence"/>
</dbReference>
<organism evidence="1 2">
    <name type="scientific">Anaeromyces robustus</name>
    <dbReference type="NCBI Taxonomy" id="1754192"/>
    <lineage>
        <taxon>Eukaryota</taxon>
        <taxon>Fungi</taxon>
        <taxon>Fungi incertae sedis</taxon>
        <taxon>Chytridiomycota</taxon>
        <taxon>Chytridiomycota incertae sedis</taxon>
        <taxon>Neocallimastigomycetes</taxon>
        <taxon>Neocallimastigales</taxon>
        <taxon>Neocallimastigaceae</taxon>
        <taxon>Anaeromyces</taxon>
    </lineage>
</organism>
<name>A0A1Y1W8D9_9FUNG</name>
<keyword evidence="2" id="KW-1185">Reference proteome</keyword>
<gene>
    <name evidence="1" type="ORF">BCR32DRAFT_211391</name>
</gene>
<accession>A0A1Y1W8D9</accession>
<feature type="non-terminal residue" evidence="1">
    <location>
        <position position="1"/>
    </location>
</feature>
<comment type="caution">
    <text evidence="1">The sequence shown here is derived from an EMBL/GenBank/DDBJ whole genome shotgun (WGS) entry which is preliminary data.</text>
</comment>
<evidence type="ECO:0000313" key="1">
    <source>
        <dbReference type="EMBL" id="ORX69810.1"/>
    </source>
</evidence>
<sequence length="54" mass="6332">IDTKFFIMLCQSLGIPLIMNDDSINLKKCGFRDPEYIKKLSIIKNPFENHYVLL</sequence>
<reference evidence="1 2" key="2">
    <citation type="submission" date="2016-08" db="EMBL/GenBank/DDBJ databases">
        <title>Pervasive Adenine N6-methylation of Active Genes in Fungi.</title>
        <authorList>
            <consortium name="DOE Joint Genome Institute"/>
            <person name="Mondo S.J."/>
            <person name="Dannebaum R.O."/>
            <person name="Kuo R.C."/>
            <person name="Labutti K."/>
            <person name="Haridas S."/>
            <person name="Kuo A."/>
            <person name="Salamov A."/>
            <person name="Ahrendt S.R."/>
            <person name="Lipzen A."/>
            <person name="Sullivan W."/>
            <person name="Andreopoulos W.B."/>
            <person name="Clum A."/>
            <person name="Lindquist E."/>
            <person name="Daum C."/>
            <person name="Ramamoorthy G.K."/>
            <person name="Gryganskyi A."/>
            <person name="Culley D."/>
            <person name="Magnuson J.K."/>
            <person name="James T.Y."/>
            <person name="O'Malley M.A."/>
            <person name="Stajich J.E."/>
            <person name="Spatafora J.W."/>
            <person name="Visel A."/>
            <person name="Grigoriev I.V."/>
        </authorList>
    </citation>
    <scope>NUCLEOTIDE SEQUENCE [LARGE SCALE GENOMIC DNA]</scope>
    <source>
        <strain evidence="1 2">S4</strain>
    </source>
</reference>